<keyword evidence="15" id="KW-1185">Reference proteome</keyword>
<keyword evidence="5 11" id="KW-0812">Transmembrane</keyword>
<dbReference type="InterPro" id="IPR013556">
    <property type="entry name" value="Flag_M-ring_C"/>
</dbReference>
<evidence type="ECO:0000256" key="1">
    <source>
        <dbReference type="ARBA" id="ARBA00004117"/>
    </source>
</evidence>
<comment type="similarity">
    <text evidence="3 9">Belongs to the FliF family.</text>
</comment>
<sequence length="525" mass="57887">MNERIAQYTEKASGYWNQFSSKQKIMLVSTILFVIIAIVVMTMQFSKTEYEVAFRELDSSDAAGIISHLESQNIPYWLGPDGTSISVPGKDVTRVQIDVGSQGMVQNGTIGLETFEQNSSAIGMTDNEFEVKYVNALNGEVERMLEKMSGVHDATVLLNLPKESLFASQADREKASASVVLKFKPGYRPNQEMVDSYYNLVKTSVPNLPVENITITNDEVELLATAKGGQGGLIGKVEENFALQNQFESNVRKNVQQFLSQYMGPNKVNVLVTSKLNFDQVQSKENIVTPVDEEEMKGIEISVQEIQKNYSGTSSPTGGVAGTGEEEISGYPSDSSNGESNSEESSSTINYEVNRITRDVISSPYSVKDLTINVSVEPPNGQENLDEATRGAIENILINTVRASLSDSGVTYTDADLSKKVSVVSQFMDSGLDEENTPLLSNPMMWGIGLAALALIAGGIFFIARRRRQQEEEEENISLPPITEFPSINLESVTNESQVRKQLETLAKKKPDEFVNLLRTWLTEE</sequence>
<feature type="transmembrane region" description="Helical" evidence="11">
    <location>
        <begin position="25"/>
        <end position="45"/>
    </location>
</feature>
<dbReference type="AlphaFoldDB" id="A0A848M9H7"/>
<feature type="domain" description="Flagellar M-ring C-terminal" evidence="13">
    <location>
        <begin position="259"/>
        <end position="400"/>
    </location>
</feature>
<evidence type="ECO:0000259" key="13">
    <source>
        <dbReference type="Pfam" id="PF08345"/>
    </source>
</evidence>
<evidence type="ECO:0000256" key="5">
    <source>
        <dbReference type="ARBA" id="ARBA00022692"/>
    </source>
</evidence>
<dbReference type="Pfam" id="PF08345">
    <property type="entry name" value="YscJ_FliF_C"/>
    <property type="match status" value="1"/>
</dbReference>
<dbReference type="PRINTS" id="PR01009">
    <property type="entry name" value="FLGMRINGFLIF"/>
</dbReference>
<comment type="subcellular location">
    <subcellularLocation>
        <location evidence="1 9">Bacterial flagellum basal body</location>
    </subcellularLocation>
    <subcellularLocation>
        <location evidence="2">Cell membrane</location>
        <topology evidence="2">Multi-pass membrane protein</topology>
    </subcellularLocation>
</comment>
<dbReference type="Proteomes" id="UP000565468">
    <property type="component" value="Unassembled WGS sequence"/>
</dbReference>
<dbReference type="PIRSF" id="PIRSF004862">
    <property type="entry name" value="FliF"/>
    <property type="match status" value="1"/>
</dbReference>
<evidence type="ECO:0000313" key="15">
    <source>
        <dbReference type="Proteomes" id="UP000565468"/>
    </source>
</evidence>
<evidence type="ECO:0000256" key="4">
    <source>
        <dbReference type="ARBA" id="ARBA00022475"/>
    </source>
</evidence>
<evidence type="ECO:0000259" key="12">
    <source>
        <dbReference type="Pfam" id="PF01514"/>
    </source>
</evidence>
<proteinExistence type="inferred from homology"/>
<organism evidence="14 15">
    <name type="scientific">Paenibacillus lemnae</name>
    <dbReference type="NCBI Taxonomy" id="1330551"/>
    <lineage>
        <taxon>Bacteria</taxon>
        <taxon>Bacillati</taxon>
        <taxon>Bacillota</taxon>
        <taxon>Bacilli</taxon>
        <taxon>Bacillales</taxon>
        <taxon>Paenibacillaceae</taxon>
        <taxon>Paenibacillus</taxon>
    </lineage>
</organism>
<dbReference type="GO" id="GO:0005886">
    <property type="term" value="C:plasma membrane"/>
    <property type="evidence" value="ECO:0007669"/>
    <property type="project" value="UniProtKB-SubCell"/>
</dbReference>
<feature type="transmembrane region" description="Helical" evidence="11">
    <location>
        <begin position="444"/>
        <end position="464"/>
    </location>
</feature>
<evidence type="ECO:0000313" key="14">
    <source>
        <dbReference type="EMBL" id="NMO96154.1"/>
    </source>
</evidence>
<dbReference type="InterPro" id="IPR000067">
    <property type="entry name" value="FlgMring_FliF"/>
</dbReference>
<dbReference type="PANTHER" id="PTHR30046:SF0">
    <property type="entry name" value="FLAGELLAR M-RING PROTEIN"/>
    <property type="match status" value="1"/>
</dbReference>
<evidence type="ECO:0000256" key="2">
    <source>
        <dbReference type="ARBA" id="ARBA00004651"/>
    </source>
</evidence>
<dbReference type="GO" id="GO:0071973">
    <property type="term" value="P:bacterial-type flagellum-dependent cell motility"/>
    <property type="evidence" value="ECO:0007669"/>
    <property type="project" value="InterPro"/>
</dbReference>
<dbReference type="RefSeq" id="WP_169504940.1">
    <property type="nucleotide sequence ID" value="NZ_JABBPN010000008.1"/>
</dbReference>
<dbReference type="InterPro" id="IPR045851">
    <property type="entry name" value="AMP-bd_C_sf"/>
</dbReference>
<evidence type="ECO:0000256" key="9">
    <source>
        <dbReference type="PIRNR" id="PIRNR004862"/>
    </source>
</evidence>
<evidence type="ECO:0000256" key="6">
    <source>
        <dbReference type="ARBA" id="ARBA00022989"/>
    </source>
</evidence>
<dbReference type="Gene3D" id="3.30.300.30">
    <property type="match status" value="1"/>
</dbReference>
<accession>A0A848M9H7</accession>
<feature type="compositionally biased region" description="Low complexity" evidence="10">
    <location>
        <begin position="333"/>
        <end position="347"/>
    </location>
</feature>
<evidence type="ECO:0000256" key="11">
    <source>
        <dbReference type="SAM" id="Phobius"/>
    </source>
</evidence>
<keyword evidence="14" id="KW-0282">Flagellum</keyword>
<keyword evidence="8 9" id="KW-0975">Bacterial flagellum</keyword>
<gene>
    <name evidence="14" type="primary">fliF</name>
    <name evidence="14" type="ORF">HII30_10275</name>
</gene>
<keyword evidence="14" id="KW-0966">Cell projection</keyword>
<name>A0A848M9H7_PAELE</name>
<feature type="compositionally biased region" description="Polar residues" evidence="10">
    <location>
        <begin position="308"/>
        <end position="317"/>
    </location>
</feature>
<evidence type="ECO:0000256" key="8">
    <source>
        <dbReference type="ARBA" id="ARBA00023143"/>
    </source>
</evidence>
<keyword evidence="4" id="KW-1003">Cell membrane</keyword>
<reference evidence="14 15" key="1">
    <citation type="submission" date="2020-04" db="EMBL/GenBank/DDBJ databases">
        <title>Paenibacillus algicola sp. nov., a novel marine bacterium producing alginate lyase.</title>
        <authorList>
            <person name="Huang H."/>
        </authorList>
    </citation>
    <scope>NUCLEOTIDE SEQUENCE [LARGE SCALE GENOMIC DNA]</scope>
    <source>
        <strain evidence="14 15">L7-75</strain>
    </source>
</reference>
<keyword evidence="6 11" id="KW-1133">Transmembrane helix</keyword>
<dbReference type="InterPro" id="IPR043427">
    <property type="entry name" value="YscJ/FliF"/>
</dbReference>
<keyword evidence="14" id="KW-0969">Cilium</keyword>
<protein>
    <recommendedName>
        <fullName evidence="9">Flagellar M-ring protein</fullName>
    </recommendedName>
</protein>
<keyword evidence="7 11" id="KW-0472">Membrane</keyword>
<evidence type="ECO:0000256" key="10">
    <source>
        <dbReference type="SAM" id="MobiDB-lite"/>
    </source>
</evidence>
<evidence type="ECO:0000256" key="7">
    <source>
        <dbReference type="ARBA" id="ARBA00023136"/>
    </source>
</evidence>
<feature type="domain" description="Flagellar M-ring N-terminal" evidence="12">
    <location>
        <begin position="46"/>
        <end position="224"/>
    </location>
</feature>
<dbReference type="NCBIfam" id="TIGR00206">
    <property type="entry name" value="fliF"/>
    <property type="match status" value="1"/>
</dbReference>
<dbReference type="Pfam" id="PF01514">
    <property type="entry name" value="YscJ_FliF"/>
    <property type="match status" value="1"/>
</dbReference>
<dbReference type="PANTHER" id="PTHR30046">
    <property type="entry name" value="FLAGELLAR M-RING PROTEIN"/>
    <property type="match status" value="1"/>
</dbReference>
<evidence type="ECO:0000256" key="3">
    <source>
        <dbReference type="ARBA" id="ARBA00007971"/>
    </source>
</evidence>
<comment type="function">
    <text evidence="9">The M ring may be actively involved in energy transduction.</text>
</comment>
<feature type="region of interest" description="Disordered" evidence="10">
    <location>
        <begin position="308"/>
        <end position="348"/>
    </location>
</feature>
<dbReference type="InterPro" id="IPR006182">
    <property type="entry name" value="FliF_N_dom"/>
</dbReference>
<comment type="caution">
    <text evidence="14">The sequence shown here is derived from an EMBL/GenBank/DDBJ whole genome shotgun (WGS) entry which is preliminary data.</text>
</comment>
<dbReference type="GO" id="GO:0003774">
    <property type="term" value="F:cytoskeletal motor activity"/>
    <property type="evidence" value="ECO:0007669"/>
    <property type="project" value="InterPro"/>
</dbReference>
<dbReference type="EMBL" id="JABBPN010000008">
    <property type="protein sequence ID" value="NMO96154.1"/>
    <property type="molecule type" value="Genomic_DNA"/>
</dbReference>
<dbReference type="GO" id="GO:0009431">
    <property type="term" value="C:bacterial-type flagellum basal body, MS ring"/>
    <property type="evidence" value="ECO:0007669"/>
    <property type="project" value="InterPro"/>
</dbReference>